<evidence type="ECO:0000313" key="7">
    <source>
        <dbReference type="EMBL" id="KAG7392632.1"/>
    </source>
</evidence>
<dbReference type="PROSITE" id="PS50011">
    <property type="entry name" value="PROTEIN_KINASE_DOM"/>
    <property type="match status" value="1"/>
</dbReference>
<evidence type="ECO:0000256" key="4">
    <source>
        <dbReference type="ARBA" id="ARBA00022840"/>
    </source>
</evidence>
<evidence type="ECO:0000313" key="8">
    <source>
        <dbReference type="Proteomes" id="UP000694044"/>
    </source>
</evidence>
<sequence>MTGNCGTTQWMAPEVLAAEKYTEKADVFSYGVVVWETVTRQCPYEGLTQIQAALGVLNNNLRPTVPENCPPLFKKLMTLCWVSSPEERPSFEEVLEILNSSTDGSLPPQLERRPSDSHVR</sequence>
<dbReference type="EMBL" id="JAGDFM010000009">
    <property type="protein sequence ID" value="KAG7392632.1"/>
    <property type="molecule type" value="Genomic_DNA"/>
</dbReference>
<comment type="caution">
    <text evidence="7">The sequence shown here is derived from an EMBL/GenBank/DDBJ whole genome shotgun (WGS) entry which is preliminary data.</text>
</comment>
<evidence type="ECO:0000259" key="6">
    <source>
        <dbReference type="PROSITE" id="PS50011"/>
    </source>
</evidence>
<gene>
    <name evidence="7" type="ORF">PHYPSEUDO_015020</name>
</gene>
<dbReference type="OrthoDB" id="97601at2759"/>
<evidence type="ECO:0000256" key="2">
    <source>
        <dbReference type="ARBA" id="ARBA00022741"/>
    </source>
</evidence>
<dbReference type="InterPro" id="IPR001245">
    <property type="entry name" value="Ser-Thr/Tyr_kinase_cat_dom"/>
</dbReference>
<dbReference type="InterPro" id="IPR000719">
    <property type="entry name" value="Prot_kinase_dom"/>
</dbReference>
<dbReference type="SMART" id="SM00219">
    <property type="entry name" value="TyrKc"/>
    <property type="match status" value="1"/>
</dbReference>
<feature type="region of interest" description="Disordered" evidence="5">
    <location>
        <begin position="99"/>
        <end position="120"/>
    </location>
</feature>
<feature type="compositionally biased region" description="Basic and acidic residues" evidence="5">
    <location>
        <begin position="110"/>
        <end position="120"/>
    </location>
</feature>
<accession>A0A8T1WEQ1</accession>
<dbReference type="PANTHER" id="PTHR44329:SF288">
    <property type="entry name" value="MITOGEN-ACTIVATED PROTEIN KINASE KINASE KINASE 20"/>
    <property type="match status" value="1"/>
</dbReference>
<keyword evidence="2" id="KW-0547">Nucleotide-binding</keyword>
<evidence type="ECO:0000256" key="5">
    <source>
        <dbReference type="SAM" id="MobiDB-lite"/>
    </source>
</evidence>
<dbReference type="Pfam" id="PF07714">
    <property type="entry name" value="PK_Tyr_Ser-Thr"/>
    <property type="match status" value="1"/>
</dbReference>
<keyword evidence="1" id="KW-0808">Transferase</keyword>
<dbReference type="GO" id="GO:0004713">
    <property type="term" value="F:protein tyrosine kinase activity"/>
    <property type="evidence" value="ECO:0007669"/>
    <property type="project" value="InterPro"/>
</dbReference>
<reference evidence="7" key="1">
    <citation type="submission" date="2021-02" db="EMBL/GenBank/DDBJ databases">
        <authorList>
            <person name="Palmer J.M."/>
        </authorList>
    </citation>
    <scope>NUCLEOTIDE SEQUENCE</scope>
    <source>
        <strain evidence="7">SCRP734</strain>
    </source>
</reference>
<dbReference type="InterPro" id="IPR051681">
    <property type="entry name" value="Ser/Thr_Kinases-Pseudokinases"/>
</dbReference>
<evidence type="ECO:0000256" key="3">
    <source>
        <dbReference type="ARBA" id="ARBA00022777"/>
    </source>
</evidence>
<feature type="domain" description="Protein kinase" evidence="6">
    <location>
        <begin position="1"/>
        <end position="110"/>
    </location>
</feature>
<keyword evidence="8" id="KW-1185">Reference proteome</keyword>
<dbReference type="AlphaFoldDB" id="A0A8T1WEQ1"/>
<dbReference type="GO" id="GO:0005524">
    <property type="term" value="F:ATP binding"/>
    <property type="evidence" value="ECO:0007669"/>
    <property type="project" value="UniProtKB-KW"/>
</dbReference>
<name>A0A8T1WEQ1_9STRA</name>
<keyword evidence="3" id="KW-0418">Kinase</keyword>
<keyword evidence="4" id="KW-0067">ATP-binding</keyword>
<organism evidence="7 8">
    <name type="scientific">Phytophthora pseudosyringae</name>
    <dbReference type="NCBI Taxonomy" id="221518"/>
    <lineage>
        <taxon>Eukaryota</taxon>
        <taxon>Sar</taxon>
        <taxon>Stramenopiles</taxon>
        <taxon>Oomycota</taxon>
        <taxon>Peronosporomycetes</taxon>
        <taxon>Peronosporales</taxon>
        <taxon>Peronosporaceae</taxon>
        <taxon>Phytophthora</taxon>
    </lineage>
</organism>
<dbReference type="GO" id="GO:0004674">
    <property type="term" value="F:protein serine/threonine kinase activity"/>
    <property type="evidence" value="ECO:0007669"/>
    <property type="project" value="TreeGrafter"/>
</dbReference>
<proteinExistence type="predicted"/>
<evidence type="ECO:0000256" key="1">
    <source>
        <dbReference type="ARBA" id="ARBA00022679"/>
    </source>
</evidence>
<dbReference type="PANTHER" id="PTHR44329">
    <property type="entry name" value="SERINE/THREONINE-PROTEIN KINASE TNNI3K-RELATED"/>
    <property type="match status" value="1"/>
</dbReference>
<dbReference type="InterPro" id="IPR020635">
    <property type="entry name" value="Tyr_kinase_cat_dom"/>
</dbReference>
<protein>
    <recommendedName>
        <fullName evidence="6">Protein kinase domain-containing protein</fullName>
    </recommendedName>
</protein>
<dbReference type="Proteomes" id="UP000694044">
    <property type="component" value="Unassembled WGS sequence"/>
</dbReference>